<dbReference type="Pfam" id="PF00929">
    <property type="entry name" value="RNase_T"/>
    <property type="match status" value="1"/>
</dbReference>
<dbReference type="NCBIfam" id="NF003765">
    <property type="entry name" value="PRK05359.1"/>
    <property type="match status" value="1"/>
</dbReference>
<keyword evidence="8" id="KW-1185">Reference proteome</keyword>
<dbReference type="SUPFAM" id="SSF53098">
    <property type="entry name" value="Ribonuclease H-like"/>
    <property type="match status" value="1"/>
</dbReference>
<feature type="region of interest" description="Disordered" evidence="5">
    <location>
        <begin position="19"/>
        <end position="78"/>
    </location>
</feature>
<accession>A0ABR2YR24</accession>
<dbReference type="SMART" id="SM00479">
    <property type="entry name" value="EXOIII"/>
    <property type="match status" value="1"/>
</dbReference>
<comment type="caution">
    <text evidence="7">The sequence shown here is derived from an EMBL/GenBank/DDBJ whole genome shotgun (WGS) entry which is preliminary data.</text>
</comment>
<feature type="domain" description="Exonuclease" evidence="6">
    <location>
        <begin position="149"/>
        <end position="323"/>
    </location>
</feature>
<dbReference type="InterPro" id="IPR022894">
    <property type="entry name" value="Oligoribonuclease"/>
</dbReference>
<proteinExistence type="inferred from homology"/>
<sequence length="331" mass="36571">MVSTNNFFNALVGLAEYSESEGTDRDDGFIEIRRKHKGRRTSHPSGPSESQGSQQQRPSTIARLSKASEGPDAIPLSEPCLAEATSKLSLREEASKAVPGERGKAGAALSYAAITADSNPSASEIKVISCQSSLVKGRNKQNKSGLKQPLVWLDLEMTGLDLETDTIIEAACLMSDGSLETIIEGPEIAIQQSEEVLSSMNPWCIDHHGASGLTQRCRDSTTSIEEAEEQLLAFVARHTEPGEARLAGNSVHVDMQFLRRRMPRLFRHLHHRIVDVSTVAELCARWFPADYRNAPRKKVAHTALADVRESIEELRFYKGAIFKQPPSRRRR</sequence>
<gene>
    <name evidence="7" type="ORF">WJX75_006358</name>
</gene>
<feature type="compositionally biased region" description="Basic and acidic residues" evidence="5">
    <location>
        <begin position="22"/>
        <end position="32"/>
    </location>
</feature>
<feature type="compositionally biased region" description="Low complexity" evidence="5">
    <location>
        <begin position="43"/>
        <end position="59"/>
    </location>
</feature>
<dbReference type="Proteomes" id="UP001491310">
    <property type="component" value="Unassembled WGS sequence"/>
</dbReference>
<keyword evidence="3" id="KW-0378">Hydrolase</keyword>
<organism evidence="7 8">
    <name type="scientific">Coccomyxa subellipsoidea</name>
    <dbReference type="NCBI Taxonomy" id="248742"/>
    <lineage>
        <taxon>Eukaryota</taxon>
        <taxon>Viridiplantae</taxon>
        <taxon>Chlorophyta</taxon>
        <taxon>core chlorophytes</taxon>
        <taxon>Trebouxiophyceae</taxon>
        <taxon>Trebouxiophyceae incertae sedis</taxon>
        <taxon>Coccomyxaceae</taxon>
        <taxon>Coccomyxa</taxon>
    </lineage>
</organism>
<protein>
    <recommendedName>
        <fullName evidence="6">Exonuclease domain-containing protein</fullName>
    </recommendedName>
</protein>
<evidence type="ECO:0000256" key="1">
    <source>
        <dbReference type="ARBA" id="ARBA00009921"/>
    </source>
</evidence>
<reference evidence="7 8" key="1">
    <citation type="journal article" date="2024" name="Nat. Commun.">
        <title>Phylogenomics reveals the evolutionary origins of lichenization in chlorophyte algae.</title>
        <authorList>
            <person name="Puginier C."/>
            <person name="Libourel C."/>
            <person name="Otte J."/>
            <person name="Skaloud P."/>
            <person name="Haon M."/>
            <person name="Grisel S."/>
            <person name="Petersen M."/>
            <person name="Berrin J.G."/>
            <person name="Delaux P.M."/>
            <person name="Dal Grande F."/>
            <person name="Keller J."/>
        </authorList>
    </citation>
    <scope>NUCLEOTIDE SEQUENCE [LARGE SCALE GENOMIC DNA]</scope>
    <source>
        <strain evidence="7 8">SAG 216-7</strain>
    </source>
</reference>
<comment type="similarity">
    <text evidence="1">Belongs to the oligoribonuclease family.</text>
</comment>
<dbReference type="InterPro" id="IPR036397">
    <property type="entry name" value="RNaseH_sf"/>
</dbReference>
<dbReference type="PANTHER" id="PTHR11046:SF0">
    <property type="entry name" value="OLIGORIBONUCLEASE, MITOCHONDRIAL"/>
    <property type="match status" value="1"/>
</dbReference>
<evidence type="ECO:0000256" key="5">
    <source>
        <dbReference type="SAM" id="MobiDB-lite"/>
    </source>
</evidence>
<keyword evidence="4" id="KW-0269">Exonuclease</keyword>
<evidence type="ECO:0000259" key="6">
    <source>
        <dbReference type="SMART" id="SM00479"/>
    </source>
</evidence>
<dbReference type="InterPro" id="IPR013520">
    <property type="entry name" value="Ribonucl_H"/>
</dbReference>
<dbReference type="CDD" id="cd06135">
    <property type="entry name" value="Orn"/>
    <property type="match status" value="1"/>
</dbReference>
<feature type="compositionally biased region" description="Basic residues" evidence="5">
    <location>
        <begin position="33"/>
        <end position="42"/>
    </location>
</feature>
<evidence type="ECO:0000313" key="8">
    <source>
        <dbReference type="Proteomes" id="UP001491310"/>
    </source>
</evidence>
<dbReference type="Gene3D" id="3.30.420.10">
    <property type="entry name" value="Ribonuclease H-like superfamily/Ribonuclease H"/>
    <property type="match status" value="1"/>
</dbReference>
<keyword evidence="2" id="KW-0540">Nuclease</keyword>
<name>A0ABR2YR24_9CHLO</name>
<dbReference type="InterPro" id="IPR012337">
    <property type="entry name" value="RNaseH-like_sf"/>
</dbReference>
<evidence type="ECO:0000256" key="4">
    <source>
        <dbReference type="ARBA" id="ARBA00022839"/>
    </source>
</evidence>
<evidence type="ECO:0000256" key="2">
    <source>
        <dbReference type="ARBA" id="ARBA00022722"/>
    </source>
</evidence>
<dbReference type="PANTHER" id="PTHR11046">
    <property type="entry name" value="OLIGORIBONUCLEASE, MITOCHONDRIAL"/>
    <property type="match status" value="1"/>
</dbReference>
<evidence type="ECO:0000313" key="7">
    <source>
        <dbReference type="EMBL" id="KAK9909036.1"/>
    </source>
</evidence>
<evidence type="ECO:0000256" key="3">
    <source>
        <dbReference type="ARBA" id="ARBA00022801"/>
    </source>
</evidence>
<dbReference type="EMBL" id="JALJOT010000007">
    <property type="protein sequence ID" value="KAK9909036.1"/>
    <property type="molecule type" value="Genomic_DNA"/>
</dbReference>